<dbReference type="PIRSF" id="PIRSF021332">
    <property type="entry name" value="DUF1054"/>
    <property type="match status" value="1"/>
</dbReference>
<protein>
    <recommendedName>
        <fullName evidence="1">UPF0637 protein P9271_10395</fullName>
    </recommendedName>
</protein>
<dbReference type="GeneID" id="301143167"/>
<dbReference type="SUPFAM" id="SSF142913">
    <property type="entry name" value="YktB/PF0168-like"/>
    <property type="match status" value="1"/>
</dbReference>
<dbReference type="InterPro" id="IPR009403">
    <property type="entry name" value="UPF0637"/>
</dbReference>
<comment type="caution">
    <text evidence="2">The sequence shown here is derived from an EMBL/GenBank/DDBJ whole genome shotgun (WGS) entry which is preliminary data.</text>
</comment>
<proteinExistence type="inferred from homology"/>
<accession>A0ABU6NXX1</accession>
<comment type="similarity">
    <text evidence="1">Belongs to the UPF0637 family.</text>
</comment>
<dbReference type="EMBL" id="JARTFS010000006">
    <property type="protein sequence ID" value="MED4401725.1"/>
    <property type="molecule type" value="Genomic_DNA"/>
</dbReference>
<evidence type="ECO:0000313" key="2">
    <source>
        <dbReference type="EMBL" id="MED4401725.1"/>
    </source>
</evidence>
<sequence>MTFTGFNDTDFNVFSINGLDERMEGLKSIIRPKFEALGTHFAPTLSALTGDEMFTHIAKHARRSVNPPNDTWVAFATNKRGYKMLPHFQIGLWGTHVFAWFALIYEAPMKAEYGRLLQENWSEIRAKIPGDFVWSIDHMKPEVLKQSEFSDDEFQAMFTRLQTVKKAELLCGITINKEDSAKMSGDEFIEKIERTFEALMPLYKLSQEASLANV</sequence>
<dbReference type="Proteomes" id="UP001342826">
    <property type="component" value="Unassembled WGS sequence"/>
</dbReference>
<dbReference type="HAMAP" id="MF_01851">
    <property type="entry name" value="UPF0637"/>
    <property type="match status" value="1"/>
</dbReference>
<name>A0ABU6NXX1_9BACI</name>
<evidence type="ECO:0000313" key="3">
    <source>
        <dbReference type="Proteomes" id="UP001342826"/>
    </source>
</evidence>
<gene>
    <name evidence="2" type="ORF">P9271_10395</name>
</gene>
<keyword evidence="3" id="KW-1185">Reference proteome</keyword>
<dbReference type="RefSeq" id="WP_066235391.1">
    <property type="nucleotide sequence ID" value="NZ_JARTFQ010000006.1"/>
</dbReference>
<organism evidence="2 3">
    <name type="scientific">Metabacillus fastidiosus</name>
    <dbReference type="NCBI Taxonomy" id="1458"/>
    <lineage>
        <taxon>Bacteria</taxon>
        <taxon>Bacillati</taxon>
        <taxon>Bacillota</taxon>
        <taxon>Bacilli</taxon>
        <taxon>Bacillales</taxon>
        <taxon>Bacillaceae</taxon>
        <taxon>Metabacillus</taxon>
    </lineage>
</organism>
<evidence type="ECO:0000256" key="1">
    <source>
        <dbReference type="HAMAP-Rule" id="MF_01851"/>
    </source>
</evidence>
<dbReference type="InterPro" id="IPR053707">
    <property type="entry name" value="UPF0637_domain_sf"/>
</dbReference>
<reference evidence="2 3" key="1">
    <citation type="submission" date="2023-03" db="EMBL/GenBank/DDBJ databases">
        <title>Bacillus Genome Sequencing.</title>
        <authorList>
            <person name="Dunlap C."/>
        </authorList>
    </citation>
    <scope>NUCLEOTIDE SEQUENCE [LARGE SCALE GENOMIC DNA]</scope>
    <source>
        <strain evidence="2 3">NRS-1717</strain>
    </source>
</reference>
<dbReference type="Gene3D" id="3.30.930.20">
    <property type="entry name" value="Protein of unknown function DUF1054"/>
    <property type="match status" value="1"/>
</dbReference>
<dbReference type="Pfam" id="PF06335">
    <property type="entry name" value="DUF1054"/>
    <property type="match status" value="1"/>
</dbReference>